<keyword evidence="3" id="KW-1185">Reference proteome</keyword>
<evidence type="ECO:0000256" key="1">
    <source>
        <dbReference type="SAM" id="MobiDB-lite"/>
    </source>
</evidence>
<name>A0A9Q5HVA9_SANBA</name>
<proteinExistence type="predicted"/>
<comment type="caution">
    <text evidence="2">The sequence shown here is derived from an EMBL/GenBank/DDBJ whole genome shotgun (WGS) entry which is preliminary data.</text>
</comment>
<protein>
    <recommendedName>
        <fullName evidence="4">Lipid droplet-associated perilipin protein</fullName>
    </recommendedName>
</protein>
<reference evidence="2" key="1">
    <citation type="submission" date="2016-06" db="EMBL/GenBank/DDBJ databases">
        <title>Draft Genome sequence of the fungus Inonotus baumii.</title>
        <authorList>
            <person name="Zhu H."/>
            <person name="Lin W."/>
        </authorList>
    </citation>
    <scope>NUCLEOTIDE SEQUENCE</scope>
    <source>
        <strain evidence="2">821</strain>
    </source>
</reference>
<gene>
    <name evidence="2" type="ORF">A7U60_g6263</name>
</gene>
<dbReference type="Proteomes" id="UP000757232">
    <property type="component" value="Unassembled WGS sequence"/>
</dbReference>
<dbReference type="AlphaFoldDB" id="A0A9Q5HVA9"/>
<feature type="region of interest" description="Disordered" evidence="1">
    <location>
        <begin position="380"/>
        <end position="400"/>
    </location>
</feature>
<dbReference type="OrthoDB" id="376826at2759"/>
<feature type="region of interest" description="Disordered" evidence="1">
    <location>
        <begin position="195"/>
        <end position="221"/>
    </location>
</feature>
<evidence type="ECO:0000313" key="3">
    <source>
        <dbReference type="Proteomes" id="UP000757232"/>
    </source>
</evidence>
<sequence>MPVPGVVLSLSLVSNASLHLQLQLPSSSSSMATETQSASPAPTTTTASVPQLTVLTRVASIPLINDSLTSLHTTLLNNSLTKTPYSTAQALSSYAISVTEPIQVRLAPVIQKADGLANKAVDVVESRYPYPFHAPTEEIYGTLKAHSEHAFGIANKTIDDKVRTPAYGIVHGIDQRFAPVVDRFASVVNSIHAKQSSAASPTAEAPGQDNVPGSVPGTPKDEFQYKRAYRLSLDLKDTLYVLTNEQIKQVQEHNVLVQRATLTAHTITQTISSSVESASARIHALSDSMLNELHSLQASAAALPSALGLNNLQEKLAPVIAEVKDVLKSDVPVKEKVGKLRKVVEESVKPILEGATARVQGAVNAVRARALEGSGKPAVNGVNGIAPETPPADAVNGNSQ</sequence>
<organism evidence="2 3">
    <name type="scientific">Sanghuangporus baumii</name>
    <name type="common">Phellinus baumii</name>
    <dbReference type="NCBI Taxonomy" id="108892"/>
    <lineage>
        <taxon>Eukaryota</taxon>
        <taxon>Fungi</taxon>
        <taxon>Dikarya</taxon>
        <taxon>Basidiomycota</taxon>
        <taxon>Agaricomycotina</taxon>
        <taxon>Agaricomycetes</taxon>
        <taxon>Hymenochaetales</taxon>
        <taxon>Hymenochaetaceae</taxon>
        <taxon>Sanghuangporus</taxon>
    </lineage>
</organism>
<dbReference type="EMBL" id="LNZH02000200">
    <property type="protein sequence ID" value="OCB86586.1"/>
    <property type="molecule type" value="Genomic_DNA"/>
</dbReference>
<evidence type="ECO:0008006" key="4">
    <source>
        <dbReference type="Google" id="ProtNLM"/>
    </source>
</evidence>
<evidence type="ECO:0000313" key="2">
    <source>
        <dbReference type="EMBL" id="OCB86586.1"/>
    </source>
</evidence>
<accession>A0A9Q5HVA9</accession>